<evidence type="ECO:0000256" key="1">
    <source>
        <dbReference type="SAM" id="SignalP"/>
    </source>
</evidence>
<reference evidence="3" key="1">
    <citation type="submission" date="2016-10" db="EMBL/GenBank/DDBJ databases">
        <authorList>
            <person name="Varghese N."/>
            <person name="Submissions S."/>
        </authorList>
    </citation>
    <scope>NUCLEOTIDE SEQUENCE [LARGE SCALE GENOMIC DNA]</scope>
    <source>
        <strain evidence="3">CGMCC 1.2747</strain>
    </source>
</reference>
<dbReference type="OrthoDB" id="921445at2"/>
<dbReference type="EMBL" id="FNDB01000006">
    <property type="protein sequence ID" value="SDH33785.1"/>
    <property type="molecule type" value="Genomic_DNA"/>
</dbReference>
<name>A0A1G8BKQ2_9FLAO</name>
<dbReference type="RefSeq" id="WP_091257215.1">
    <property type="nucleotide sequence ID" value="NZ_FNDB01000006.1"/>
</dbReference>
<evidence type="ECO:0008006" key="4">
    <source>
        <dbReference type="Google" id="ProtNLM"/>
    </source>
</evidence>
<feature type="chain" id="PRO_5011591852" description="Outer membrane protein beta-barrel domain-containing protein" evidence="1">
    <location>
        <begin position="20"/>
        <end position="407"/>
    </location>
</feature>
<evidence type="ECO:0000313" key="2">
    <source>
        <dbReference type="EMBL" id="SDH33785.1"/>
    </source>
</evidence>
<feature type="signal peptide" evidence="1">
    <location>
        <begin position="1"/>
        <end position="19"/>
    </location>
</feature>
<keyword evidence="1" id="KW-0732">Signal</keyword>
<proteinExistence type="predicted"/>
<sequence length="407" mass="47724">MKKKLLLLLLTILTFDASSQISFEKGYFITNDGEKIDCLIKNIDWKNNPVDFEYQLVQNGTLINENIKSVQEFGIYNNSKYIRRTVKIDKSGNNINNFSDDKNPIFIEEQLFLKALIEGKSNLYQYENKNLRRFFYNKDNGIIEQLVFKNFKNYENKTGENNQFRQQLWNDLKCPSFTLNKMTNLKYQKNSLIAFFTEYNKCNNSEFINYENKVKKDLFNLSIRPRLNNSSFFVEDLVSNSPDIDFGNKLGFGLGIEAEFILPFNRNKWAITIEPTYQNFKSEKEVNGSFFSSGEQIVTANYNYIEIPISVRHYFFLNKDSKVFINASYIIAISSNSSLEFTSPPYIFSKSVELITRRNFGLGVGYKFKNKYSLEMRLQTSKNIMANYSYWDSNYKTSSLIFGYTLF</sequence>
<accession>A0A1G8BKQ2</accession>
<dbReference type="Proteomes" id="UP000199274">
    <property type="component" value="Unassembled WGS sequence"/>
</dbReference>
<evidence type="ECO:0000313" key="3">
    <source>
        <dbReference type="Proteomes" id="UP000199274"/>
    </source>
</evidence>
<dbReference type="STRING" id="178355.SAMN04488062_10680"/>
<organism evidence="2 3">
    <name type="scientific">Flavobacterium omnivorum</name>
    <dbReference type="NCBI Taxonomy" id="178355"/>
    <lineage>
        <taxon>Bacteria</taxon>
        <taxon>Pseudomonadati</taxon>
        <taxon>Bacteroidota</taxon>
        <taxon>Flavobacteriia</taxon>
        <taxon>Flavobacteriales</taxon>
        <taxon>Flavobacteriaceae</taxon>
        <taxon>Flavobacterium</taxon>
    </lineage>
</organism>
<gene>
    <name evidence="2" type="ORF">SAMN04488062_10680</name>
</gene>
<keyword evidence="3" id="KW-1185">Reference proteome</keyword>
<dbReference type="AlphaFoldDB" id="A0A1G8BKQ2"/>
<protein>
    <recommendedName>
        <fullName evidence="4">Outer membrane protein beta-barrel domain-containing protein</fullName>
    </recommendedName>
</protein>